<dbReference type="InterPro" id="IPR021838">
    <property type="entry name" value="DUF3431"/>
</dbReference>
<evidence type="ECO:0000313" key="2">
    <source>
        <dbReference type="EMBL" id="UJO15596.1"/>
    </source>
</evidence>
<reference evidence="2" key="2">
    <citation type="journal article" date="2022" name="Microb. Genom.">
        <title>A chromosome-scale genome assembly of the tomato pathogen Cladosporium fulvum reveals a compartmentalized genome architecture and the presence of a dispensable chromosome.</title>
        <authorList>
            <person name="Zaccaron A.Z."/>
            <person name="Chen L.H."/>
            <person name="Samaras A."/>
            <person name="Stergiopoulos I."/>
        </authorList>
    </citation>
    <scope>NUCLEOTIDE SEQUENCE</scope>
    <source>
        <strain evidence="2">Race5_Kim</strain>
    </source>
</reference>
<dbReference type="EMBL" id="CP090165">
    <property type="protein sequence ID" value="UJO15596.1"/>
    <property type="molecule type" value="Genomic_DNA"/>
</dbReference>
<name>A0A9Q8LDU8_PASFU</name>
<evidence type="ECO:0000313" key="3">
    <source>
        <dbReference type="Proteomes" id="UP000756132"/>
    </source>
</evidence>
<dbReference type="PANTHER" id="PTHR37490:SF3">
    <property type="entry name" value="DUF3431 DOMAIN CONTAINING PROTEIN"/>
    <property type="match status" value="1"/>
</dbReference>
<dbReference type="KEGG" id="ffu:CLAFUR5_08086"/>
<dbReference type="GeneID" id="71987964"/>
<dbReference type="PANTHER" id="PTHR37490">
    <property type="entry name" value="EXPRESSED PROTEIN"/>
    <property type="match status" value="1"/>
</dbReference>
<dbReference type="Pfam" id="PF11913">
    <property type="entry name" value="DUF3431"/>
    <property type="match status" value="1"/>
</dbReference>
<organism evidence="2 3">
    <name type="scientific">Passalora fulva</name>
    <name type="common">Tomato leaf mold</name>
    <name type="synonym">Cladosporium fulvum</name>
    <dbReference type="NCBI Taxonomy" id="5499"/>
    <lineage>
        <taxon>Eukaryota</taxon>
        <taxon>Fungi</taxon>
        <taxon>Dikarya</taxon>
        <taxon>Ascomycota</taxon>
        <taxon>Pezizomycotina</taxon>
        <taxon>Dothideomycetes</taxon>
        <taxon>Dothideomycetidae</taxon>
        <taxon>Mycosphaerellales</taxon>
        <taxon>Mycosphaerellaceae</taxon>
        <taxon>Fulvia</taxon>
    </lineage>
</organism>
<dbReference type="OMA" id="AWHNDAP"/>
<keyword evidence="1" id="KW-0812">Transmembrane</keyword>
<evidence type="ECO:0000256" key="1">
    <source>
        <dbReference type="SAM" id="Phobius"/>
    </source>
</evidence>
<gene>
    <name evidence="2" type="ORF">CLAFUR5_08086</name>
</gene>
<reference evidence="2" key="1">
    <citation type="submission" date="2021-12" db="EMBL/GenBank/DDBJ databases">
        <authorList>
            <person name="Zaccaron A."/>
            <person name="Stergiopoulos I."/>
        </authorList>
    </citation>
    <scope>NUCLEOTIDE SEQUENCE</scope>
    <source>
        <strain evidence="2">Race5_Kim</strain>
    </source>
</reference>
<dbReference type="Proteomes" id="UP000756132">
    <property type="component" value="Chromosome 3"/>
</dbReference>
<keyword evidence="3" id="KW-1185">Reference proteome</keyword>
<dbReference type="AlphaFoldDB" id="A0A9Q8LDU8"/>
<accession>A0A9Q8LDU8</accession>
<keyword evidence="1" id="KW-1133">Transmembrane helix</keyword>
<dbReference type="RefSeq" id="XP_047759962.1">
    <property type="nucleotide sequence ID" value="XM_047907234.1"/>
</dbReference>
<feature type="transmembrane region" description="Helical" evidence="1">
    <location>
        <begin position="9"/>
        <end position="30"/>
    </location>
</feature>
<dbReference type="OrthoDB" id="426718at2759"/>
<keyword evidence="1" id="KW-0472">Membrane</keyword>
<protein>
    <submittedName>
        <fullName evidence="2">Uncharacterized protein</fullName>
    </submittedName>
</protein>
<sequence length="368" mass="40734">MRRVTKKYLVLANAGTFAFLLLVVLILNLLPGPRNRTFGWTTIRYRTTAKSLPAARGRCSGLAKSSKPALVVARVVADGDAAWLDALSGKYHVCSYVADAPIDETSWEGQLPANRGHEAMAYLTWIIDNYDNISAAGAVFVHGSRWAWHNDAPEYDNAALLIALNATAALEPYGYHNLRCDWSASTCSSKESPPQGSLETIFKAKLQPWDARAVSDAALLGTLRTLFDDYAIAGAASLARSDAIRSQCCAQFIVSQERLWQHTQAEYTALRQWLLDSGEHAAPVDDKIAGRILSYIWHILFMQDPDRTINLDRINAQACPTAQECYCRLYGRCNLETCTRPGRCHGQYAVPPGYRLPKGWESSHQALL</sequence>
<proteinExistence type="predicted"/>